<organism evidence="2 3">
    <name type="scientific">Centaurea solstitialis</name>
    <name type="common">yellow star-thistle</name>
    <dbReference type="NCBI Taxonomy" id="347529"/>
    <lineage>
        <taxon>Eukaryota</taxon>
        <taxon>Viridiplantae</taxon>
        <taxon>Streptophyta</taxon>
        <taxon>Embryophyta</taxon>
        <taxon>Tracheophyta</taxon>
        <taxon>Spermatophyta</taxon>
        <taxon>Magnoliopsida</taxon>
        <taxon>eudicotyledons</taxon>
        <taxon>Gunneridae</taxon>
        <taxon>Pentapetalae</taxon>
        <taxon>asterids</taxon>
        <taxon>campanulids</taxon>
        <taxon>Asterales</taxon>
        <taxon>Asteraceae</taxon>
        <taxon>Carduoideae</taxon>
        <taxon>Cardueae</taxon>
        <taxon>Centaureinae</taxon>
        <taxon>Centaurea</taxon>
    </lineage>
</organism>
<evidence type="ECO:0000313" key="3">
    <source>
        <dbReference type="Proteomes" id="UP001172457"/>
    </source>
</evidence>
<dbReference type="PANTHER" id="PTHR31672">
    <property type="entry name" value="BNACNNG10540D PROTEIN"/>
    <property type="match status" value="1"/>
</dbReference>
<dbReference type="Pfam" id="PF12937">
    <property type="entry name" value="F-box-like"/>
    <property type="match status" value="1"/>
</dbReference>
<dbReference type="PANTHER" id="PTHR31672:SF6">
    <property type="entry name" value="F-BOX DOMAIN-CONTAINING PROTEIN"/>
    <property type="match status" value="1"/>
</dbReference>
<dbReference type="PROSITE" id="PS50181">
    <property type="entry name" value="FBOX"/>
    <property type="match status" value="1"/>
</dbReference>
<feature type="domain" description="F-box" evidence="1">
    <location>
        <begin position="1"/>
        <end position="44"/>
    </location>
</feature>
<name>A0AA38TWA1_9ASTR</name>
<dbReference type="InterPro" id="IPR001810">
    <property type="entry name" value="F-box_dom"/>
</dbReference>
<proteinExistence type="predicted"/>
<dbReference type="Pfam" id="PF08268">
    <property type="entry name" value="FBA_3"/>
    <property type="match status" value="1"/>
</dbReference>
<dbReference type="SUPFAM" id="SSF81383">
    <property type="entry name" value="F-box domain"/>
    <property type="match status" value="1"/>
</dbReference>
<dbReference type="NCBIfam" id="TIGR01640">
    <property type="entry name" value="F_box_assoc_1"/>
    <property type="match status" value="1"/>
</dbReference>
<evidence type="ECO:0000259" key="1">
    <source>
        <dbReference type="PROSITE" id="PS50181"/>
    </source>
</evidence>
<dbReference type="InterPro" id="IPR036047">
    <property type="entry name" value="F-box-like_dom_sf"/>
</dbReference>
<sequence>MAVELPDELIVQILSFLPAKSLLRWRSVSKSWLNLISSTKFKAMHLHNFNQLIPRYFVRRMYYVTVEEWYNVHFDDEAFGLDIDTQIEFPFDRSRGNLCYSIIGCCNGVVCLSDDNDDFKEDAFTLDTITLWNPSIRRKLTLPLPIFYYDGFEDPVVVLGFGYDKMSDDFKVVSLTYDWYSSSTRPKVEVYTLKTGFWRELVFPHNLSCFYTQSEWSRIFSNGCVHWICTADSNWSRYSILTFDISTELFGEIQLPEFLAQKHLLKISVVGESLAVILSSGFNFDGLMSGGSTYVVMIMKEYNNPASWTTLYHIHYPDLNLGKPLRLRNKWDVIAELKNRDIIMFNHSEGSYVYVLLDCEDEEENSDDKTYVDRYVESLALLDVGDSVPNKEAMKALMMIENQGTLPVDDKSVLFAFQSESVSFSLWHEGLGDPSMTTVSKIVSTVMLVDEMFNLLAFSFHQSATSNEGIFALIDSSTKYVSTCKICVMKEYKNPTSWTLIYNMHYLDIDMGKALKPQNKRDMIMEPRDGNIIVYNYSGYAYCICPRYEYVYVMTTSI</sequence>
<dbReference type="Proteomes" id="UP001172457">
    <property type="component" value="Chromosome 3"/>
</dbReference>
<dbReference type="InterPro" id="IPR017451">
    <property type="entry name" value="F-box-assoc_interact_dom"/>
</dbReference>
<dbReference type="SMART" id="SM00256">
    <property type="entry name" value="FBOX"/>
    <property type="match status" value="1"/>
</dbReference>
<keyword evidence="3" id="KW-1185">Reference proteome</keyword>
<comment type="caution">
    <text evidence="2">The sequence shown here is derived from an EMBL/GenBank/DDBJ whole genome shotgun (WGS) entry which is preliminary data.</text>
</comment>
<evidence type="ECO:0000313" key="2">
    <source>
        <dbReference type="EMBL" id="KAJ9558807.1"/>
    </source>
</evidence>
<dbReference type="Gene3D" id="1.20.1280.50">
    <property type="match status" value="1"/>
</dbReference>
<dbReference type="CDD" id="cd22157">
    <property type="entry name" value="F-box_AtFBW1-like"/>
    <property type="match status" value="1"/>
</dbReference>
<reference evidence="2" key="1">
    <citation type="submission" date="2023-03" db="EMBL/GenBank/DDBJ databases">
        <title>Chromosome-scale reference genome and RAD-based genetic map of yellow starthistle (Centaurea solstitialis) reveal putative structural variation and QTLs associated with invader traits.</title>
        <authorList>
            <person name="Reatini B."/>
            <person name="Cang F.A."/>
            <person name="Jiang Q."/>
            <person name="Mckibben M.T.W."/>
            <person name="Barker M.S."/>
            <person name="Rieseberg L.H."/>
            <person name="Dlugosch K.M."/>
        </authorList>
    </citation>
    <scope>NUCLEOTIDE SEQUENCE</scope>
    <source>
        <strain evidence="2">CAN-66</strain>
        <tissue evidence="2">Leaf</tissue>
    </source>
</reference>
<gene>
    <name evidence="2" type="ORF">OSB04_013421</name>
</gene>
<dbReference type="AlphaFoldDB" id="A0AA38TWA1"/>
<dbReference type="InterPro" id="IPR013187">
    <property type="entry name" value="F-box-assoc_dom_typ3"/>
</dbReference>
<protein>
    <recommendedName>
        <fullName evidence="1">F-box domain-containing protein</fullName>
    </recommendedName>
</protein>
<dbReference type="EMBL" id="JARYMX010000003">
    <property type="protein sequence ID" value="KAJ9558807.1"/>
    <property type="molecule type" value="Genomic_DNA"/>
</dbReference>
<dbReference type="InterPro" id="IPR050796">
    <property type="entry name" value="SCF_F-box_component"/>
</dbReference>
<accession>A0AA38TWA1</accession>